<evidence type="ECO:0000313" key="2">
    <source>
        <dbReference type="EMBL" id="KAK9809680.1"/>
    </source>
</evidence>
<comment type="caution">
    <text evidence="2">The sequence shown here is derived from an EMBL/GenBank/DDBJ whole genome shotgun (WGS) entry which is preliminary data.</text>
</comment>
<dbReference type="EMBL" id="JALJOQ010000017">
    <property type="protein sequence ID" value="KAK9809680.1"/>
    <property type="molecule type" value="Genomic_DNA"/>
</dbReference>
<dbReference type="GO" id="GO:0008757">
    <property type="term" value="F:S-adenosylmethionine-dependent methyltransferase activity"/>
    <property type="evidence" value="ECO:0007669"/>
    <property type="project" value="InterPro"/>
</dbReference>
<feature type="domain" description="Methyltransferase type 11" evidence="1">
    <location>
        <begin position="70"/>
        <end position="173"/>
    </location>
</feature>
<sequence>MHVFVTQFPANVPGLPEAMSGAVALFTDDTGNTHSLYHPERFLTPDGYWDVMACIPGLVACSQEAPIAICGLGGGTAARVIHQYFPAARMIGWELDEAVLTAARRWMGMDQLEQNGCLDARQGNALEMEGVADGSCSAILVDLFSMNDILVELEQKATWQKFKQKLQPGGRLMANLGCFDRAQSALETMAEVFGSGSLQVKYIGEPALRNGAILALTGPYVSSADWQRLPADLAFCCEGWRTLRTVEDAR</sequence>
<proteinExistence type="predicted"/>
<reference evidence="2 3" key="1">
    <citation type="journal article" date="2024" name="Nat. Commun.">
        <title>Phylogenomics reveals the evolutionary origins of lichenization in chlorophyte algae.</title>
        <authorList>
            <person name="Puginier C."/>
            <person name="Libourel C."/>
            <person name="Otte J."/>
            <person name="Skaloud P."/>
            <person name="Haon M."/>
            <person name="Grisel S."/>
            <person name="Petersen M."/>
            <person name="Berrin J.G."/>
            <person name="Delaux P.M."/>
            <person name="Dal Grande F."/>
            <person name="Keller J."/>
        </authorList>
    </citation>
    <scope>NUCLEOTIDE SEQUENCE [LARGE SCALE GENOMIC DNA]</scope>
    <source>
        <strain evidence="2 3">SAG 2036</strain>
    </source>
</reference>
<evidence type="ECO:0000313" key="3">
    <source>
        <dbReference type="Proteomes" id="UP001465755"/>
    </source>
</evidence>
<protein>
    <recommendedName>
        <fullName evidence="1">Methyltransferase type 11 domain-containing protein</fullName>
    </recommendedName>
</protein>
<dbReference type="AlphaFoldDB" id="A0AAW1PIQ4"/>
<dbReference type="Proteomes" id="UP001465755">
    <property type="component" value="Unassembled WGS sequence"/>
</dbReference>
<gene>
    <name evidence="2" type="ORF">WJX73_004450</name>
</gene>
<dbReference type="InterPro" id="IPR013216">
    <property type="entry name" value="Methyltransf_11"/>
</dbReference>
<accession>A0AAW1PIQ4</accession>
<name>A0AAW1PIQ4_9CHLO</name>
<dbReference type="InterPro" id="IPR029063">
    <property type="entry name" value="SAM-dependent_MTases_sf"/>
</dbReference>
<organism evidence="2 3">
    <name type="scientific">Symbiochloris irregularis</name>
    <dbReference type="NCBI Taxonomy" id="706552"/>
    <lineage>
        <taxon>Eukaryota</taxon>
        <taxon>Viridiplantae</taxon>
        <taxon>Chlorophyta</taxon>
        <taxon>core chlorophytes</taxon>
        <taxon>Trebouxiophyceae</taxon>
        <taxon>Trebouxiales</taxon>
        <taxon>Trebouxiaceae</taxon>
        <taxon>Symbiochloris</taxon>
    </lineage>
</organism>
<dbReference type="SUPFAM" id="SSF53335">
    <property type="entry name" value="S-adenosyl-L-methionine-dependent methyltransferases"/>
    <property type="match status" value="1"/>
</dbReference>
<evidence type="ECO:0000259" key="1">
    <source>
        <dbReference type="Pfam" id="PF08241"/>
    </source>
</evidence>
<dbReference type="Gene3D" id="3.40.50.150">
    <property type="entry name" value="Vaccinia Virus protein VP39"/>
    <property type="match status" value="1"/>
</dbReference>
<dbReference type="Pfam" id="PF08241">
    <property type="entry name" value="Methyltransf_11"/>
    <property type="match status" value="1"/>
</dbReference>
<keyword evidence="3" id="KW-1185">Reference proteome</keyword>